<dbReference type="Proteomes" id="UP000018144">
    <property type="component" value="Unassembled WGS sequence"/>
</dbReference>
<dbReference type="AlphaFoldDB" id="U4LSC9"/>
<reference evidence="1 2" key="1">
    <citation type="journal article" date="2013" name="PLoS Genet.">
        <title>The genome and development-dependent transcriptomes of Pyronema confluens: a window into fungal evolution.</title>
        <authorList>
            <person name="Traeger S."/>
            <person name="Altegoer F."/>
            <person name="Freitag M."/>
            <person name="Gabaldon T."/>
            <person name="Kempken F."/>
            <person name="Kumar A."/>
            <person name="Marcet-Houben M."/>
            <person name="Poggeler S."/>
            <person name="Stajich J.E."/>
            <person name="Nowrousian M."/>
        </authorList>
    </citation>
    <scope>NUCLEOTIDE SEQUENCE [LARGE SCALE GENOMIC DNA]</scope>
    <source>
        <strain evidence="2">CBS 100304</strain>
        <tissue evidence="1">Vegetative mycelium</tissue>
    </source>
</reference>
<organism evidence="1 2">
    <name type="scientific">Pyronema omphalodes (strain CBS 100304)</name>
    <name type="common">Pyronema confluens</name>
    <dbReference type="NCBI Taxonomy" id="1076935"/>
    <lineage>
        <taxon>Eukaryota</taxon>
        <taxon>Fungi</taxon>
        <taxon>Dikarya</taxon>
        <taxon>Ascomycota</taxon>
        <taxon>Pezizomycotina</taxon>
        <taxon>Pezizomycetes</taxon>
        <taxon>Pezizales</taxon>
        <taxon>Pyronemataceae</taxon>
        <taxon>Pyronema</taxon>
    </lineage>
</organism>
<gene>
    <name evidence="1" type="ORF">PCON_08313</name>
</gene>
<dbReference type="EMBL" id="HF935428">
    <property type="protein sequence ID" value="CCX30211.1"/>
    <property type="molecule type" value="Genomic_DNA"/>
</dbReference>
<evidence type="ECO:0000313" key="1">
    <source>
        <dbReference type="EMBL" id="CCX30211.1"/>
    </source>
</evidence>
<sequence length="74" mass="8023">MGRLGGQHPLFLFGPPSQQMENLGQRIAAQDDDFGPAATPSFIELTSSGRGVATTIEASEVRMMKNRILDGYKI</sequence>
<name>U4LSC9_PYROM</name>
<keyword evidence="2" id="KW-1185">Reference proteome</keyword>
<accession>U4LSC9</accession>
<proteinExistence type="predicted"/>
<protein>
    <submittedName>
        <fullName evidence="1">Uncharacterized protein</fullName>
    </submittedName>
</protein>
<evidence type="ECO:0000313" key="2">
    <source>
        <dbReference type="Proteomes" id="UP000018144"/>
    </source>
</evidence>